<dbReference type="InterPro" id="IPR001584">
    <property type="entry name" value="Integrase_cat-core"/>
</dbReference>
<keyword evidence="3" id="KW-1185">Reference proteome</keyword>
<dbReference type="Proteomes" id="UP001432046">
    <property type="component" value="Chromosome"/>
</dbReference>
<dbReference type="PROSITE" id="PS50994">
    <property type="entry name" value="INTEGRASE"/>
    <property type="match status" value="1"/>
</dbReference>
<dbReference type="Gene3D" id="3.30.420.10">
    <property type="entry name" value="Ribonuclease H-like superfamily/Ribonuclease H"/>
    <property type="match status" value="1"/>
</dbReference>
<dbReference type="InterPro" id="IPR012337">
    <property type="entry name" value="RNaseH-like_sf"/>
</dbReference>
<accession>A0ABZ2PB63</accession>
<dbReference type="PANTHER" id="PTHR35004">
    <property type="entry name" value="TRANSPOSASE RV3428C-RELATED"/>
    <property type="match status" value="1"/>
</dbReference>
<dbReference type="InterPro" id="IPR036397">
    <property type="entry name" value="RNaseH_sf"/>
</dbReference>
<proteinExistence type="predicted"/>
<feature type="domain" description="Integrase catalytic" evidence="1">
    <location>
        <begin position="1"/>
        <end position="102"/>
    </location>
</feature>
<reference evidence="2" key="1">
    <citation type="journal article" date="2021" name="Int. J. Syst. Evol. Microbiol.">
        <title>Bradyrhizobium septentrionale sp. nov. (sv. septentrionale) and Bradyrhizobium quebecense sp. nov. (sv. septentrionale) associated with legumes native to Canada possess rearranged symbiosis genes and numerous insertion sequences.</title>
        <authorList>
            <person name="Bromfield E.S.P."/>
            <person name="Cloutier S."/>
        </authorList>
    </citation>
    <scope>NUCLEOTIDE SEQUENCE</scope>
    <source>
        <strain evidence="2">5S5</strain>
    </source>
</reference>
<organism evidence="2 3">
    <name type="scientific">Bradyrhizobium septentrionale</name>
    <dbReference type="NCBI Taxonomy" id="1404411"/>
    <lineage>
        <taxon>Bacteria</taxon>
        <taxon>Pseudomonadati</taxon>
        <taxon>Pseudomonadota</taxon>
        <taxon>Alphaproteobacteria</taxon>
        <taxon>Hyphomicrobiales</taxon>
        <taxon>Nitrobacteraceae</taxon>
        <taxon>Bradyrhizobium</taxon>
    </lineage>
</organism>
<reference evidence="2" key="2">
    <citation type="submission" date="2024-03" db="EMBL/GenBank/DDBJ databases">
        <authorList>
            <person name="Bromfield E.S.P."/>
            <person name="Cloutier S."/>
        </authorList>
    </citation>
    <scope>NUCLEOTIDE SEQUENCE</scope>
    <source>
        <strain evidence="2">5S5</strain>
    </source>
</reference>
<dbReference type="SUPFAM" id="SSF53098">
    <property type="entry name" value="Ribonuclease H-like"/>
    <property type="match status" value="1"/>
</dbReference>
<name>A0ABZ2PB63_9BRAD</name>
<dbReference type="PANTHER" id="PTHR35004:SF7">
    <property type="entry name" value="INTEGRASE PROTEIN"/>
    <property type="match status" value="1"/>
</dbReference>
<protein>
    <recommendedName>
        <fullName evidence="1">Integrase catalytic domain-containing protein</fullName>
    </recommendedName>
</protein>
<evidence type="ECO:0000313" key="3">
    <source>
        <dbReference type="Proteomes" id="UP001432046"/>
    </source>
</evidence>
<evidence type="ECO:0000259" key="1">
    <source>
        <dbReference type="PROSITE" id="PS50994"/>
    </source>
</evidence>
<sequence>MFVATLGHSRRLHVRAFRAERQEHWFAGLESTFTTFSGVPEEVLMDNPRALVVRHDAVSRSVQFNDKLIAFAKHWGFRPRASAPYRARTKGKTENGVGYVKKNAIAGHSLVGKHSRRISTGGSVRLRTFVSTARPARRRSSASRVTKYIG</sequence>
<evidence type="ECO:0000313" key="2">
    <source>
        <dbReference type="EMBL" id="WXC84511.1"/>
    </source>
</evidence>
<gene>
    <name evidence="2" type="ORF">WDK88_37760</name>
</gene>
<dbReference type="EMBL" id="CP147711">
    <property type="protein sequence ID" value="WXC84511.1"/>
    <property type="molecule type" value="Genomic_DNA"/>
</dbReference>